<gene>
    <name evidence="1" type="ORF">GJV18_08680</name>
</gene>
<dbReference type="AlphaFoldDB" id="A0A6I4KS75"/>
<dbReference type="InterPro" id="IPR008018">
    <property type="entry name" value="Phage_tail_attach_FII"/>
</dbReference>
<accession>A0A6I4KS75</accession>
<name>A0A6I4KS75_9PSED</name>
<dbReference type="Pfam" id="PF05354">
    <property type="entry name" value="Phage_attach"/>
    <property type="match status" value="1"/>
</dbReference>
<keyword evidence="2" id="KW-1185">Reference proteome</keyword>
<dbReference type="Proteomes" id="UP000429555">
    <property type="component" value="Unassembled WGS sequence"/>
</dbReference>
<organism evidence="1 2">
    <name type="scientific">Pseudomonas xionganensis</name>
    <dbReference type="NCBI Taxonomy" id="2654845"/>
    <lineage>
        <taxon>Bacteria</taxon>
        <taxon>Pseudomonadati</taxon>
        <taxon>Pseudomonadota</taxon>
        <taxon>Gammaproteobacteria</taxon>
        <taxon>Pseudomonadales</taxon>
        <taxon>Pseudomonadaceae</taxon>
        <taxon>Pseudomonas</taxon>
    </lineage>
</organism>
<dbReference type="EMBL" id="WKJZ01000001">
    <property type="protein sequence ID" value="MVW75390.1"/>
    <property type="molecule type" value="Genomic_DNA"/>
</dbReference>
<dbReference type="GO" id="GO:0019068">
    <property type="term" value="P:virion assembly"/>
    <property type="evidence" value="ECO:0007669"/>
    <property type="project" value="InterPro"/>
</dbReference>
<proteinExistence type="predicted"/>
<evidence type="ECO:0000313" key="2">
    <source>
        <dbReference type="Proteomes" id="UP000429555"/>
    </source>
</evidence>
<reference evidence="1 2" key="1">
    <citation type="submission" date="2019-11" db="EMBL/GenBank/DDBJ databases">
        <title>Pseudomonas flavidum sp. nov., isolated from Baiyang Lake.</title>
        <authorList>
            <person name="Zhao Y."/>
        </authorList>
    </citation>
    <scope>NUCLEOTIDE SEQUENCE [LARGE SCALE GENOMIC DNA]</scope>
    <source>
        <strain evidence="2">R-22-3 w-18</strain>
    </source>
</reference>
<dbReference type="RefSeq" id="WP_160344489.1">
    <property type="nucleotide sequence ID" value="NZ_WKJZ01000001.1"/>
</dbReference>
<comment type="caution">
    <text evidence="1">The sequence shown here is derived from an EMBL/GenBank/DDBJ whole genome shotgun (WGS) entry which is preliminary data.</text>
</comment>
<protein>
    <submittedName>
        <fullName evidence="1">Uncharacterized protein</fullName>
    </submittedName>
</protein>
<sequence>MRDRMHSRVVAHLKDGAAQYTAPAGGAVVSGVEVIIDHNLMQNGPEGVFRSDAVGITWRKAQLAAAQRGGVFAFGDEAYVVEETITDDGHMITAACMVQP</sequence>
<evidence type="ECO:0000313" key="1">
    <source>
        <dbReference type="EMBL" id="MVW75390.1"/>
    </source>
</evidence>